<dbReference type="Proteomes" id="UP000035704">
    <property type="component" value="Chromosome"/>
</dbReference>
<protein>
    <submittedName>
        <fullName evidence="1">Uncharacterized protein</fullName>
    </submittedName>
</protein>
<dbReference type="PATRIC" id="fig|84022.5.peg.3061"/>
<dbReference type="Pfam" id="PF16804">
    <property type="entry name" value="DUF5071"/>
    <property type="match status" value="1"/>
</dbReference>
<dbReference type="OrthoDB" id="1846249at2"/>
<dbReference type="AlphaFoldDB" id="A0A0D8ICE5"/>
<dbReference type="InterPro" id="IPR038692">
    <property type="entry name" value="Cthe_2751_sf"/>
</dbReference>
<keyword evidence="2" id="KW-1185">Reference proteome</keyword>
<reference evidence="1 2" key="1">
    <citation type="submission" date="2014-10" db="EMBL/GenBank/DDBJ databases">
        <title>Genome sequence of Clostridium aceticum DSM 1496.</title>
        <authorList>
            <person name="Poehlein A."/>
            <person name="Schiel-Bengelsdorf B."/>
            <person name="Gottschalk G."/>
            <person name="Duerre P."/>
            <person name="Daniel R."/>
        </authorList>
    </citation>
    <scope>NUCLEOTIDE SEQUENCE [LARGE SCALE GENOMIC DNA]</scope>
    <source>
        <strain evidence="1 2">DSM 1496</strain>
    </source>
</reference>
<proteinExistence type="predicted"/>
<dbReference type="RefSeq" id="WP_044823795.1">
    <property type="nucleotide sequence ID" value="NZ_CP009687.1"/>
</dbReference>
<dbReference type="KEGG" id="cace:CACET_c16050"/>
<gene>
    <name evidence="1" type="ORF">CACET_c16050</name>
</gene>
<organism evidence="1 2">
    <name type="scientific">Clostridium aceticum</name>
    <dbReference type="NCBI Taxonomy" id="84022"/>
    <lineage>
        <taxon>Bacteria</taxon>
        <taxon>Bacillati</taxon>
        <taxon>Bacillota</taxon>
        <taxon>Clostridia</taxon>
        <taxon>Eubacteriales</taxon>
        <taxon>Clostridiaceae</taxon>
        <taxon>Clostridium</taxon>
    </lineage>
</organism>
<name>A0A0D8ICE5_9CLOT</name>
<accession>A0A0D8ICE5</accession>
<evidence type="ECO:0000313" key="2">
    <source>
        <dbReference type="Proteomes" id="UP000035704"/>
    </source>
</evidence>
<sequence>MEDIEKFIRDLNWNNPKDITDKAIQELLKVNEEEAVLLANQSNDLCNKSCWHNASIVLKEIGYPRNRLALPYLMNWFQDVNWPGVPVVVELLKDIDIETLVPHIKHAMEKALRDNDSFWAFGILYLLKELNISNSKLKESNLFNQLVELSQNDTFS</sequence>
<dbReference type="EMBL" id="CP009687">
    <property type="protein sequence ID" value="AKL95054.1"/>
    <property type="molecule type" value="Genomic_DNA"/>
</dbReference>
<dbReference type="InterPro" id="IPR031837">
    <property type="entry name" value="DUF5071"/>
</dbReference>
<evidence type="ECO:0000313" key="1">
    <source>
        <dbReference type="EMBL" id="AKL95054.1"/>
    </source>
</evidence>
<dbReference type="Gene3D" id="1.25.40.750">
    <property type="entry name" value="Domain of unknown function DUF5071"/>
    <property type="match status" value="1"/>
</dbReference>